<comment type="caution">
    <text evidence="3">The sequence shown here is derived from an EMBL/GenBank/DDBJ whole genome shotgun (WGS) entry which is preliminary data.</text>
</comment>
<evidence type="ECO:0000313" key="4">
    <source>
        <dbReference type="Proteomes" id="UP001058974"/>
    </source>
</evidence>
<reference evidence="3 4" key="1">
    <citation type="journal article" date="2022" name="Nat. Genet.">
        <title>Improved pea reference genome and pan-genome highlight genomic features and evolutionary characteristics.</title>
        <authorList>
            <person name="Yang T."/>
            <person name="Liu R."/>
            <person name="Luo Y."/>
            <person name="Hu S."/>
            <person name="Wang D."/>
            <person name="Wang C."/>
            <person name="Pandey M.K."/>
            <person name="Ge S."/>
            <person name="Xu Q."/>
            <person name="Li N."/>
            <person name="Li G."/>
            <person name="Huang Y."/>
            <person name="Saxena R.K."/>
            <person name="Ji Y."/>
            <person name="Li M."/>
            <person name="Yan X."/>
            <person name="He Y."/>
            <person name="Liu Y."/>
            <person name="Wang X."/>
            <person name="Xiang C."/>
            <person name="Varshney R.K."/>
            <person name="Ding H."/>
            <person name="Gao S."/>
            <person name="Zong X."/>
        </authorList>
    </citation>
    <scope>NUCLEOTIDE SEQUENCE [LARGE SCALE GENOMIC DNA]</scope>
    <source>
        <strain evidence="3 4">cv. Zhongwan 6</strain>
    </source>
</reference>
<dbReference type="EMBL" id="JAMSHJ010000006">
    <property type="protein sequence ID" value="KAI5394819.1"/>
    <property type="molecule type" value="Genomic_DNA"/>
</dbReference>
<protein>
    <submittedName>
        <fullName evidence="3">Uncharacterized protein</fullName>
    </submittedName>
</protein>
<feature type="compositionally biased region" description="Basic residues" evidence="2">
    <location>
        <begin position="247"/>
        <end position="259"/>
    </location>
</feature>
<feature type="coiled-coil region" evidence="1">
    <location>
        <begin position="1"/>
        <end position="28"/>
    </location>
</feature>
<evidence type="ECO:0000256" key="1">
    <source>
        <dbReference type="SAM" id="Coils"/>
    </source>
</evidence>
<dbReference type="Proteomes" id="UP001058974">
    <property type="component" value="Chromosome 6"/>
</dbReference>
<name>A0A9D4W532_PEA</name>
<accession>A0A9D4W532</accession>
<dbReference type="Gramene" id="Psat06G0143600-T1">
    <property type="protein sequence ID" value="KAI5394819.1"/>
    <property type="gene ID" value="KIW84_061436"/>
</dbReference>
<organism evidence="3 4">
    <name type="scientific">Pisum sativum</name>
    <name type="common">Garden pea</name>
    <name type="synonym">Lathyrus oleraceus</name>
    <dbReference type="NCBI Taxonomy" id="3888"/>
    <lineage>
        <taxon>Eukaryota</taxon>
        <taxon>Viridiplantae</taxon>
        <taxon>Streptophyta</taxon>
        <taxon>Embryophyta</taxon>
        <taxon>Tracheophyta</taxon>
        <taxon>Spermatophyta</taxon>
        <taxon>Magnoliopsida</taxon>
        <taxon>eudicotyledons</taxon>
        <taxon>Gunneridae</taxon>
        <taxon>Pentapetalae</taxon>
        <taxon>rosids</taxon>
        <taxon>fabids</taxon>
        <taxon>Fabales</taxon>
        <taxon>Fabaceae</taxon>
        <taxon>Papilionoideae</taxon>
        <taxon>50 kb inversion clade</taxon>
        <taxon>NPAAA clade</taxon>
        <taxon>Hologalegina</taxon>
        <taxon>IRL clade</taxon>
        <taxon>Fabeae</taxon>
        <taxon>Lathyrus</taxon>
    </lineage>
</organism>
<proteinExistence type="predicted"/>
<keyword evidence="4" id="KW-1185">Reference proteome</keyword>
<dbReference type="AlphaFoldDB" id="A0A9D4W532"/>
<gene>
    <name evidence="3" type="ORF">KIW84_061436</name>
</gene>
<keyword evidence="1" id="KW-0175">Coiled coil</keyword>
<evidence type="ECO:0000256" key="2">
    <source>
        <dbReference type="SAM" id="MobiDB-lite"/>
    </source>
</evidence>
<feature type="region of interest" description="Disordered" evidence="2">
    <location>
        <begin position="240"/>
        <end position="280"/>
    </location>
</feature>
<evidence type="ECO:0000313" key="3">
    <source>
        <dbReference type="EMBL" id="KAI5394819.1"/>
    </source>
</evidence>
<sequence length="280" mass="30257">MDHLEQENRELKEEVARLSALMESFLAAQNQSSPTPATPPQRTVISEIVSSTVPAASAHFVPTAMPSGFPWGMPPDFMPDIPAPTFASMPTSSPVLAMPPPVVHTTPRVDDTINHSEPSEGPDVHEKMDALNDQFLELRKELKNLRGKDLFGKSAAELCLVPGVKIHVKFKVPDFDKYKGNTLPTQPPGHMIASAPSDFTDMVNMGMRLEEGVCEGRLSKDEGSSSKRYGAFAKKKDGEAHAVVSHVKSRRPSARRKTARPAVSATALPSAAGLSASQQQ</sequence>